<protein>
    <recommendedName>
        <fullName evidence="2">histidine kinase</fullName>
        <ecNumber evidence="2">2.7.13.3</ecNumber>
    </recommendedName>
</protein>
<dbReference type="PRINTS" id="PR00344">
    <property type="entry name" value="BCTRLSENSOR"/>
</dbReference>
<dbReference type="SUPFAM" id="SSF52172">
    <property type="entry name" value="CheY-like"/>
    <property type="match status" value="1"/>
</dbReference>
<dbReference type="Pfam" id="PF02518">
    <property type="entry name" value="HATPase_c"/>
    <property type="match status" value="1"/>
</dbReference>
<keyword evidence="3 4" id="KW-0597">Phosphoprotein</keyword>
<dbReference type="Gene3D" id="1.10.287.130">
    <property type="match status" value="1"/>
</dbReference>
<feature type="modified residue" description="4-aspartylphosphate" evidence="4">
    <location>
        <position position="603"/>
    </location>
</feature>
<proteinExistence type="predicted"/>
<dbReference type="InterPro" id="IPR011006">
    <property type="entry name" value="CheY-like_superfamily"/>
</dbReference>
<comment type="caution">
    <text evidence="7">The sequence shown here is derived from an EMBL/GenBank/DDBJ whole genome shotgun (WGS) entry which is preliminary data.</text>
</comment>
<feature type="domain" description="Response regulatory" evidence="6">
    <location>
        <begin position="554"/>
        <end position="669"/>
    </location>
</feature>
<keyword evidence="8" id="KW-1185">Reference proteome</keyword>
<dbReference type="InterPro" id="IPR001789">
    <property type="entry name" value="Sig_transdc_resp-reg_receiver"/>
</dbReference>
<dbReference type="Gene3D" id="3.30.565.10">
    <property type="entry name" value="Histidine kinase-like ATPase, C-terminal domain"/>
    <property type="match status" value="1"/>
</dbReference>
<dbReference type="PANTHER" id="PTHR43065">
    <property type="entry name" value="SENSOR HISTIDINE KINASE"/>
    <property type="match status" value="1"/>
</dbReference>
<reference evidence="7" key="1">
    <citation type="submission" date="2022-07" db="EMBL/GenBank/DDBJ databases">
        <title>Pseudosulfitobacter sp. strain AP-MA-4, whole genome sequence.</title>
        <authorList>
            <person name="Jiang Y."/>
        </authorList>
    </citation>
    <scope>NUCLEOTIDE SEQUENCE</scope>
    <source>
        <strain evidence="7">AP-MA-4</strain>
    </source>
</reference>
<accession>A0ABT1Z2M0</accession>
<evidence type="ECO:0000313" key="7">
    <source>
        <dbReference type="EMBL" id="MCR8827377.1"/>
    </source>
</evidence>
<dbReference type="CDD" id="cd00082">
    <property type="entry name" value="HisKA"/>
    <property type="match status" value="1"/>
</dbReference>
<evidence type="ECO:0000259" key="6">
    <source>
        <dbReference type="PROSITE" id="PS50110"/>
    </source>
</evidence>
<dbReference type="PANTHER" id="PTHR43065:SF49">
    <property type="entry name" value="HISTIDINE KINASE"/>
    <property type="match status" value="1"/>
</dbReference>
<comment type="catalytic activity">
    <reaction evidence="1">
        <text>ATP + protein L-histidine = ADP + protein N-phospho-L-histidine.</text>
        <dbReference type="EC" id="2.7.13.3"/>
    </reaction>
</comment>
<evidence type="ECO:0000256" key="2">
    <source>
        <dbReference type="ARBA" id="ARBA00012438"/>
    </source>
</evidence>
<dbReference type="SMART" id="SM00388">
    <property type="entry name" value="HisKA"/>
    <property type="match status" value="1"/>
</dbReference>
<dbReference type="EMBL" id="JANKJG010000009">
    <property type="protein sequence ID" value="MCR8827377.1"/>
    <property type="molecule type" value="Genomic_DNA"/>
</dbReference>
<dbReference type="Gene3D" id="3.40.50.2300">
    <property type="match status" value="1"/>
</dbReference>
<name>A0ABT1Z2M0_9RHOB</name>
<dbReference type="InterPro" id="IPR036097">
    <property type="entry name" value="HisK_dim/P_sf"/>
</dbReference>
<feature type="domain" description="Histidine kinase" evidence="5">
    <location>
        <begin position="310"/>
        <end position="531"/>
    </location>
</feature>
<dbReference type="Pfam" id="PF00072">
    <property type="entry name" value="Response_reg"/>
    <property type="match status" value="1"/>
</dbReference>
<dbReference type="InterPro" id="IPR003661">
    <property type="entry name" value="HisK_dim/P_dom"/>
</dbReference>
<evidence type="ECO:0000256" key="3">
    <source>
        <dbReference type="ARBA" id="ARBA00022553"/>
    </source>
</evidence>
<dbReference type="PROSITE" id="PS50109">
    <property type="entry name" value="HIS_KIN"/>
    <property type="match status" value="1"/>
</dbReference>
<evidence type="ECO:0000256" key="4">
    <source>
        <dbReference type="PROSITE-ProRule" id="PRU00169"/>
    </source>
</evidence>
<evidence type="ECO:0000256" key="1">
    <source>
        <dbReference type="ARBA" id="ARBA00000085"/>
    </source>
</evidence>
<dbReference type="InterPro" id="IPR004358">
    <property type="entry name" value="Sig_transdc_His_kin-like_C"/>
</dbReference>
<dbReference type="SUPFAM" id="SSF55874">
    <property type="entry name" value="ATPase domain of HSP90 chaperone/DNA topoisomerase II/histidine kinase"/>
    <property type="match status" value="1"/>
</dbReference>
<organism evidence="7 8">
    <name type="scientific">Pseudosulfitobacter koreensis</name>
    <dbReference type="NCBI Taxonomy" id="2968472"/>
    <lineage>
        <taxon>Bacteria</taxon>
        <taxon>Pseudomonadati</taxon>
        <taxon>Pseudomonadota</taxon>
        <taxon>Alphaproteobacteria</taxon>
        <taxon>Rhodobacterales</taxon>
        <taxon>Roseobacteraceae</taxon>
        <taxon>Pseudosulfitobacter</taxon>
    </lineage>
</organism>
<dbReference type="InterPro" id="IPR036890">
    <property type="entry name" value="HATPase_C_sf"/>
</dbReference>
<gene>
    <name evidence="7" type="ORF">NTA49_12600</name>
</gene>
<dbReference type="Pfam" id="PF00512">
    <property type="entry name" value="HisKA"/>
    <property type="match status" value="1"/>
</dbReference>
<dbReference type="RefSeq" id="WP_258295148.1">
    <property type="nucleotide sequence ID" value="NZ_JANKJG010000009.1"/>
</dbReference>
<dbReference type="InterPro" id="IPR003594">
    <property type="entry name" value="HATPase_dom"/>
</dbReference>
<dbReference type="SMART" id="SM00448">
    <property type="entry name" value="REC"/>
    <property type="match status" value="1"/>
</dbReference>
<sequence>MTDDAMLIIDPKAQIIRHASPQAMDLIGPTLRTEDTPLGDVFLNEGNDLGAFLAGALSVTDPLLSGVTLAPDKRTLSAKGSRLSLDDGSALVLLLLEAEPELSSRFRLLADKIEELRAEVIRRVAAEKGQTEYIDSLHRSVSVIKQLAELDVSSGDYLDMTAAVISSSFQSHGTAVIAENLGKLRVLAATGVFADIFPNQPTLGLSLTEFTGFSEAQADRWKELLVSHMQHAGADHVSFANALVMPLPVGGKVRGALICLMANDGQGRTNVRLESDLISEAIGGLMARAEIEAQLMHAQKLHAIGQLTGGIAHDFNNILAVVLGNAELLLYELDSIDMDVAREIREAAIRGATLTSRLLSFARKQPLQPVPTDFNRLLREFDPMIRRTIKENISLEIVSSAGLWISQVDRNQLENAVLNLAVNARDAMPSGGLLTIETANTRLDNEYAERHSEVRAGQYVMIAVSDTGEGMTPEVAREAFTPFFTTKEVGLGSGLGLSMVFGFVKQSLGHVKIYSEAGVGTTVRMYFPRDLTELENVDTGDATSHESMPPAMGHILLVEDDTGVLRYLTRSLELLGYTVDGVTTAEKAIELLQGQRFDLLLSDVILPGGKGGAELAKVAFELAPDMPVLLMSGYTENSIVHHGRLDVGVEFISKPFTREQIAKRLKGLLAR</sequence>
<dbReference type="PROSITE" id="PS50110">
    <property type="entry name" value="RESPONSE_REGULATORY"/>
    <property type="match status" value="1"/>
</dbReference>
<dbReference type="InterPro" id="IPR005467">
    <property type="entry name" value="His_kinase_dom"/>
</dbReference>
<evidence type="ECO:0000259" key="5">
    <source>
        <dbReference type="PROSITE" id="PS50109"/>
    </source>
</evidence>
<evidence type="ECO:0000313" key="8">
    <source>
        <dbReference type="Proteomes" id="UP001165396"/>
    </source>
</evidence>
<dbReference type="SMART" id="SM00387">
    <property type="entry name" value="HATPase_c"/>
    <property type="match status" value="1"/>
</dbReference>
<dbReference type="SUPFAM" id="SSF47384">
    <property type="entry name" value="Homodimeric domain of signal transducing histidine kinase"/>
    <property type="match status" value="1"/>
</dbReference>
<dbReference type="EC" id="2.7.13.3" evidence="2"/>
<dbReference type="Proteomes" id="UP001165396">
    <property type="component" value="Unassembled WGS sequence"/>
</dbReference>